<name>A0A7X9RXU7_9BACT</name>
<dbReference type="SUPFAM" id="SSF53649">
    <property type="entry name" value="Alkaline phosphatase-like"/>
    <property type="match status" value="1"/>
</dbReference>
<keyword evidence="6" id="KW-0106">Calcium</keyword>
<comment type="cofactor">
    <cofactor evidence="1">
        <name>Ca(2+)</name>
        <dbReference type="ChEBI" id="CHEBI:29108"/>
    </cofactor>
</comment>
<evidence type="ECO:0000313" key="8">
    <source>
        <dbReference type="EMBL" id="NME70584.1"/>
    </source>
</evidence>
<dbReference type="Proteomes" id="UP000576082">
    <property type="component" value="Unassembled WGS sequence"/>
</dbReference>
<dbReference type="CDD" id="cd16144">
    <property type="entry name" value="ARS_like"/>
    <property type="match status" value="1"/>
</dbReference>
<protein>
    <submittedName>
        <fullName evidence="8">Sulfatase</fullName>
    </submittedName>
</protein>
<evidence type="ECO:0000256" key="5">
    <source>
        <dbReference type="ARBA" id="ARBA00022801"/>
    </source>
</evidence>
<accession>A0A7X9RXU7</accession>
<dbReference type="GO" id="GO:0004065">
    <property type="term" value="F:arylsulfatase activity"/>
    <property type="evidence" value="ECO:0007669"/>
    <property type="project" value="TreeGrafter"/>
</dbReference>
<dbReference type="InterPro" id="IPR050738">
    <property type="entry name" value="Sulfatase"/>
</dbReference>
<evidence type="ECO:0000259" key="7">
    <source>
        <dbReference type="Pfam" id="PF00884"/>
    </source>
</evidence>
<dbReference type="InterPro" id="IPR017850">
    <property type="entry name" value="Alkaline_phosphatase_core_sf"/>
</dbReference>
<dbReference type="InterPro" id="IPR000917">
    <property type="entry name" value="Sulfatase_N"/>
</dbReference>
<keyword evidence="5" id="KW-0378">Hydrolase</keyword>
<keyword evidence="4" id="KW-0732">Signal</keyword>
<reference evidence="8 9" key="1">
    <citation type="submission" date="2020-04" db="EMBL/GenBank/DDBJ databases">
        <title>Flammeovirga sp. SR4, a novel species isolated from seawater.</title>
        <authorList>
            <person name="Wang X."/>
        </authorList>
    </citation>
    <scope>NUCLEOTIDE SEQUENCE [LARGE SCALE GENOMIC DNA]</scope>
    <source>
        <strain evidence="8 9">ATCC 23126</strain>
    </source>
</reference>
<dbReference type="PROSITE" id="PS00149">
    <property type="entry name" value="SULFATASE_2"/>
    <property type="match status" value="1"/>
</dbReference>
<sequence length="532" mass="60249">MIHFSKSLLGIFFLTSFIACKTEQKKTYQSTDKAPNVLLIIADDLGAHDLSTTNSKYYETPHIDQIASKGIQFDQGYASCQVCSPSRASIMTGKSPARHGITDWIGAKEGEKWRKEKRFNQLLPAYYQHQLDTNYITMPEAFKANGYTTFFAGKWHVGGEGSLPEDHGFDINKGGFHAGSPRGGYFSPYKNPKLEDGPKGENLSSRLAQETLDFMRDHKGKPFFACLSFYAVHGPIQTTEEKWRKYKNKAVAQGVEDAGYEMGKFLPIRQHQDNPVYAGLVESMDDAVGKVLEGLEELGLSENTIVVFTGDNGGVAAGDAFSTSNYPLRGGKGYQFEGGLRTPYIIKVPWLKHSNKHSNVPVTHTDFYPTLLELSGLPLHPEQHQDGVSLAPIFRGENIEDRSIVWHYPHYGNQGGEPSSVIRSGKWKLIHYYEDNREELYNLNEDVQEKHNLAGEYPNIVKKLSDDLFTYLNDLGAKYPERDDTWSEEKEERYLENVRTKKMKALEKKRMEMLGDEFQPNADWWGSQRIVD</sequence>
<evidence type="ECO:0000256" key="3">
    <source>
        <dbReference type="ARBA" id="ARBA00022723"/>
    </source>
</evidence>
<keyword evidence="9" id="KW-1185">Reference proteome</keyword>
<comment type="similarity">
    <text evidence="2">Belongs to the sulfatase family.</text>
</comment>
<comment type="caution">
    <text evidence="8">The sequence shown here is derived from an EMBL/GenBank/DDBJ whole genome shotgun (WGS) entry which is preliminary data.</text>
</comment>
<dbReference type="RefSeq" id="WP_169658817.1">
    <property type="nucleotide sequence ID" value="NZ_JABANE010000068.1"/>
</dbReference>
<dbReference type="Gene3D" id="3.40.720.10">
    <property type="entry name" value="Alkaline Phosphatase, subunit A"/>
    <property type="match status" value="1"/>
</dbReference>
<evidence type="ECO:0000256" key="2">
    <source>
        <dbReference type="ARBA" id="ARBA00008779"/>
    </source>
</evidence>
<feature type="domain" description="Sulfatase N-terminal" evidence="7">
    <location>
        <begin position="35"/>
        <end position="376"/>
    </location>
</feature>
<keyword evidence="3" id="KW-0479">Metal-binding</keyword>
<dbReference type="InterPro" id="IPR024607">
    <property type="entry name" value="Sulfatase_CS"/>
</dbReference>
<dbReference type="PROSITE" id="PS51257">
    <property type="entry name" value="PROKAR_LIPOPROTEIN"/>
    <property type="match status" value="1"/>
</dbReference>
<dbReference type="AlphaFoldDB" id="A0A7X9RXU7"/>
<proteinExistence type="inferred from homology"/>
<dbReference type="EMBL" id="JABANE010000068">
    <property type="protein sequence ID" value="NME70584.1"/>
    <property type="molecule type" value="Genomic_DNA"/>
</dbReference>
<evidence type="ECO:0000256" key="4">
    <source>
        <dbReference type="ARBA" id="ARBA00022729"/>
    </source>
</evidence>
<evidence type="ECO:0000313" key="9">
    <source>
        <dbReference type="Proteomes" id="UP000576082"/>
    </source>
</evidence>
<dbReference type="GO" id="GO:0046872">
    <property type="term" value="F:metal ion binding"/>
    <property type="evidence" value="ECO:0007669"/>
    <property type="project" value="UniProtKB-KW"/>
</dbReference>
<dbReference type="Pfam" id="PF00884">
    <property type="entry name" value="Sulfatase"/>
    <property type="match status" value="1"/>
</dbReference>
<dbReference type="PANTHER" id="PTHR42693">
    <property type="entry name" value="ARYLSULFATASE FAMILY MEMBER"/>
    <property type="match status" value="1"/>
</dbReference>
<evidence type="ECO:0000256" key="6">
    <source>
        <dbReference type="ARBA" id="ARBA00022837"/>
    </source>
</evidence>
<dbReference type="Gene3D" id="3.30.1120.10">
    <property type="match status" value="1"/>
</dbReference>
<dbReference type="PANTHER" id="PTHR42693:SF42">
    <property type="entry name" value="ARYLSULFATASE G"/>
    <property type="match status" value="1"/>
</dbReference>
<organism evidence="8 9">
    <name type="scientific">Flammeovirga aprica JL-4</name>
    <dbReference type="NCBI Taxonomy" id="694437"/>
    <lineage>
        <taxon>Bacteria</taxon>
        <taxon>Pseudomonadati</taxon>
        <taxon>Bacteroidota</taxon>
        <taxon>Cytophagia</taxon>
        <taxon>Cytophagales</taxon>
        <taxon>Flammeovirgaceae</taxon>
        <taxon>Flammeovirga</taxon>
    </lineage>
</organism>
<evidence type="ECO:0000256" key="1">
    <source>
        <dbReference type="ARBA" id="ARBA00001913"/>
    </source>
</evidence>
<gene>
    <name evidence="8" type="ORF">HHU12_21590</name>
</gene>